<dbReference type="Pfam" id="PF13639">
    <property type="entry name" value="zf-RING_2"/>
    <property type="match status" value="1"/>
</dbReference>
<dbReference type="InterPro" id="IPR001841">
    <property type="entry name" value="Znf_RING"/>
</dbReference>
<accession>A0A1S3ZNR5</accession>
<dbReference type="InterPro" id="IPR044289">
    <property type="entry name" value="ATL67-70"/>
</dbReference>
<dbReference type="RefSeq" id="XP_016466180.1">
    <property type="nucleotide sequence ID" value="XM_016610694.1"/>
</dbReference>
<proteinExistence type="predicted"/>
<keyword evidence="2" id="KW-1133">Transmembrane helix</keyword>
<dbReference type="PROSITE" id="PS50089">
    <property type="entry name" value="ZF_RING_2"/>
    <property type="match status" value="1"/>
</dbReference>
<dbReference type="PaxDb" id="4097-A0A1S3ZNR5"/>
<dbReference type="OMA" id="SPPFCAV"/>
<dbReference type="InterPro" id="IPR013083">
    <property type="entry name" value="Znf_RING/FYVE/PHD"/>
</dbReference>
<dbReference type="PANTHER" id="PTHR46592:SF14">
    <property type="entry name" value="RING-TYPE DOMAIN-CONTAINING PROTEIN"/>
    <property type="match status" value="1"/>
</dbReference>
<dbReference type="SMART" id="SM00184">
    <property type="entry name" value="RING"/>
    <property type="match status" value="1"/>
</dbReference>
<protein>
    <submittedName>
        <fullName evidence="4">RING-H2 finger protein ATL53</fullName>
    </submittedName>
</protein>
<dbReference type="PANTHER" id="PTHR46592">
    <property type="entry name" value="RING-H2 FINGER PROTEIN ATL67"/>
    <property type="match status" value="1"/>
</dbReference>
<dbReference type="SUPFAM" id="SSF57850">
    <property type="entry name" value="RING/U-box"/>
    <property type="match status" value="1"/>
</dbReference>
<feature type="domain" description="RING-type" evidence="3">
    <location>
        <begin position="66"/>
        <end position="108"/>
    </location>
</feature>
<dbReference type="Gene3D" id="3.30.40.10">
    <property type="entry name" value="Zinc/RING finger domain, C3HC4 (zinc finger)"/>
    <property type="match status" value="1"/>
</dbReference>
<reference evidence="4" key="1">
    <citation type="submission" date="2025-08" db="UniProtKB">
        <authorList>
            <consortium name="RefSeq"/>
        </authorList>
    </citation>
    <scope>IDENTIFICATION</scope>
</reference>
<evidence type="ECO:0000313" key="4">
    <source>
        <dbReference type="RefSeq" id="XP_016466180.1"/>
    </source>
</evidence>
<dbReference type="UniPathway" id="UPA00143"/>
<name>A0A1S3ZNR5_TOBAC</name>
<keyword evidence="2" id="KW-0812">Transmembrane</keyword>
<evidence type="ECO:0000259" key="3">
    <source>
        <dbReference type="PROSITE" id="PS50089"/>
    </source>
</evidence>
<evidence type="ECO:0000256" key="2">
    <source>
        <dbReference type="SAM" id="Phobius"/>
    </source>
</evidence>
<sequence length="159" mass="17462">MAGLVQKITSNSEMIAIAVIVAFPVMSILNTYAGAIKSLWSLLFAFCSSKYSKARKQEDKCVDTVCVICLGDVSLGEPRRFLPICGHGFHTKCIEPWLKMNSICPLCRNPVPTTISVCCTSNRFVSSLISALDNIWTWFLDPLSSGVIASLSNEECDFL</sequence>
<dbReference type="AlphaFoldDB" id="A0A1S3ZNR5"/>
<keyword evidence="1" id="KW-0862">Zinc</keyword>
<keyword evidence="1" id="KW-0863">Zinc-finger</keyword>
<dbReference type="GO" id="GO:0008270">
    <property type="term" value="F:zinc ion binding"/>
    <property type="evidence" value="ECO:0007669"/>
    <property type="project" value="UniProtKB-KW"/>
</dbReference>
<dbReference type="GO" id="GO:0016567">
    <property type="term" value="P:protein ubiquitination"/>
    <property type="evidence" value="ECO:0000318"/>
    <property type="project" value="GO_Central"/>
</dbReference>
<evidence type="ECO:0000256" key="1">
    <source>
        <dbReference type="PROSITE-ProRule" id="PRU00175"/>
    </source>
</evidence>
<dbReference type="OrthoDB" id="8062037at2759"/>
<dbReference type="KEGG" id="nta:107788947"/>
<keyword evidence="1" id="KW-0479">Metal-binding</keyword>
<gene>
    <name evidence="4" type="primary">LOC107788947</name>
</gene>
<feature type="transmembrane region" description="Helical" evidence="2">
    <location>
        <begin position="14"/>
        <end position="47"/>
    </location>
</feature>
<dbReference type="GO" id="GO:0016740">
    <property type="term" value="F:transferase activity"/>
    <property type="evidence" value="ECO:0007669"/>
    <property type="project" value="InterPro"/>
</dbReference>
<organism evidence="4">
    <name type="scientific">Nicotiana tabacum</name>
    <name type="common">Common tobacco</name>
    <dbReference type="NCBI Taxonomy" id="4097"/>
    <lineage>
        <taxon>Eukaryota</taxon>
        <taxon>Viridiplantae</taxon>
        <taxon>Streptophyta</taxon>
        <taxon>Embryophyta</taxon>
        <taxon>Tracheophyta</taxon>
        <taxon>Spermatophyta</taxon>
        <taxon>Magnoliopsida</taxon>
        <taxon>eudicotyledons</taxon>
        <taxon>Gunneridae</taxon>
        <taxon>Pentapetalae</taxon>
        <taxon>asterids</taxon>
        <taxon>lamiids</taxon>
        <taxon>Solanales</taxon>
        <taxon>Solanaceae</taxon>
        <taxon>Nicotianoideae</taxon>
        <taxon>Nicotianeae</taxon>
        <taxon>Nicotiana</taxon>
    </lineage>
</organism>
<keyword evidence="2" id="KW-0472">Membrane</keyword>